<proteinExistence type="predicted"/>
<name>A0A3B0WAP3_9ZZZZ</name>
<gene>
    <name evidence="1" type="ORF">MNBD_GAMMA03-166</name>
</gene>
<dbReference type="EMBL" id="UOFC01000164">
    <property type="protein sequence ID" value="VAW47757.1"/>
    <property type="molecule type" value="Genomic_DNA"/>
</dbReference>
<evidence type="ECO:0000313" key="1">
    <source>
        <dbReference type="EMBL" id="VAW47757.1"/>
    </source>
</evidence>
<dbReference type="Gene3D" id="3.30.2020.10">
    <property type="entry name" value="NE0471-like N-terminal domain"/>
    <property type="match status" value="1"/>
</dbReference>
<dbReference type="AlphaFoldDB" id="A0A3B0WAP3"/>
<dbReference type="SUPFAM" id="SSF143880">
    <property type="entry name" value="NE0471 N-terminal domain-like"/>
    <property type="match status" value="1"/>
</dbReference>
<accession>A0A3B0WAP3</accession>
<dbReference type="Pfam" id="PF10387">
    <property type="entry name" value="DUF2442"/>
    <property type="match status" value="1"/>
</dbReference>
<dbReference type="InterPro" id="IPR018841">
    <property type="entry name" value="DUF2442"/>
</dbReference>
<protein>
    <recommendedName>
        <fullName evidence="2">DUF2442 domain-containing protein</fullName>
    </recommendedName>
</protein>
<organism evidence="1">
    <name type="scientific">hydrothermal vent metagenome</name>
    <dbReference type="NCBI Taxonomy" id="652676"/>
    <lineage>
        <taxon>unclassified sequences</taxon>
        <taxon>metagenomes</taxon>
        <taxon>ecological metagenomes</taxon>
    </lineage>
</organism>
<reference evidence="1" key="1">
    <citation type="submission" date="2018-06" db="EMBL/GenBank/DDBJ databases">
        <authorList>
            <person name="Zhirakovskaya E."/>
        </authorList>
    </citation>
    <scope>NUCLEOTIDE SEQUENCE</scope>
</reference>
<evidence type="ECO:0008006" key="2">
    <source>
        <dbReference type="Google" id="ProtNLM"/>
    </source>
</evidence>
<sequence>MYPSVSTVTASKNYELIIEFDNGESGILDMKPFLELGVFKKLKELSEFKSVRVSFDTIQWSSGVDLDPEFVYSKCYSKHKVQEHQAR</sequence>
<dbReference type="InterPro" id="IPR036782">
    <property type="entry name" value="NE0471-like_N"/>
</dbReference>